<dbReference type="AlphaFoldDB" id="A0AAV5VNF9"/>
<reference evidence="2" key="1">
    <citation type="submission" date="2023-10" db="EMBL/GenBank/DDBJ databases">
        <title>Genome assembly of Pristionchus species.</title>
        <authorList>
            <person name="Yoshida K."/>
            <person name="Sommer R.J."/>
        </authorList>
    </citation>
    <scope>NUCLEOTIDE SEQUENCE</scope>
    <source>
        <strain evidence="2">RS5133</strain>
    </source>
</reference>
<dbReference type="Proteomes" id="UP001432322">
    <property type="component" value="Unassembled WGS sequence"/>
</dbReference>
<feature type="non-terminal residue" evidence="2">
    <location>
        <position position="261"/>
    </location>
</feature>
<evidence type="ECO:0000313" key="2">
    <source>
        <dbReference type="EMBL" id="GMT21136.1"/>
    </source>
</evidence>
<comment type="caution">
    <text evidence="2">The sequence shown here is derived from an EMBL/GenBank/DDBJ whole genome shotgun (WGS) entry which is preliminary data.</text>
</comment>
<organism evidence="2 3">
    <name type="scientific">Pristionchus fissidentatus</name>
    <dbReference type="NCBI Taxonomy" id="1538716"/>
    <lineage>
        <taxon>Eukaryota</taxon>
        <taxon>Metazoa</taxon>
        <taxon>Ecdysozoa</taxon>
        <taxon>Nematoda</taxon>
        <taxon>Chromadorea</taxon>
        <taxon>Rhabditida</taxon>
        <taxon>Rhabditina</taxon>
        <taxon>Diplogasteromorpha</taxon>
        <taxon>Diplogasteroidea</taxon>
        <taxon>Neodiplogasteridae</taxon>
        <taxon>Pristionchus</taxon>
    </lineage>
</organism>
<proteinExistence type="predicted"/>
<feature type="non-terminal residue" evidence="2">
    <location>
        <position position="1"/>
    </location>
</feature>
<feature type="compositionally biased region" description="Low complexity" evidence="1">
    <location>
        <begin position="238"/>
        <end position="248"/>
    </location>
</feature>
<name>A0AAV5VNF9_9BILA</name>
<gene>
    <name evidence="2" type="ORF">PFISCL1PPCAC_12433</name>
</gene>
<evidence type="ECO:0000256" key="1">
    <source>
        <dbReference type="SAM" id="MobiDB-lite"/>
    </source>
</evidence>
<evidence type="ECO:0000313" key="3">
    <source>
        <dbReference type="Proteomes" id="UP001432322"/>
    </source>
</evidence>
<dbReference type="EMBL" id="BTSY01000003">
    <property type="protein sequence ID" value="GMT21136.1"/>
    <property type="molecule type" value="Genomic_DNA"/>
</dbReference>
<feature type="region of interest" description="Disordered" evidence="1">
    <location>
        <begin position="223"/>
        <end position="248"/>
    </location>
</feature>
<accession>A0AAV5VNF9</accession>
<sequence length="261" mass="28262">SADKGKYVVLFTSGNFIFFKHKNDKGIFCPKSILNSSRQVLKDDIYDLCCDNVTAKHRRDHPDMPEAAVLIATKAKFLKTPRVIQAIGTMKKISTDGEYGFIEYQDGKISITAFCTRITVKPSLEKGGMNKFFSTGCRVKFVAKEQPPSGMFNIEWRVITATDMKHDISETNVSDYATLIKYHYEKVTPAAAAPVVAAARPPSLLPAAAPPVRPAAMQPVGTPFDATPMAMSPPPGVTPSSSSSSVANGVSYAARAAQQLP</sequence>
<keyword evidence="3" id="KW-1185">Reference proteome</keyword>
<protein>
    <submittedName>
        <fullName evidence="2">Uncharacterized protein</fullName>
    </submittedName>
</protein>